<evidence type="ECO:0000313" key="2">
    <source>
        <dbReference type="EMBL" id="GGB56856.1"/>
    </source>
</evidence>
<sequence length="183" mass="18513">MNDQTSSTDQLSGAAAKVGDELLGDVKSLKGMAQQKAGEAVDSRKGDVSALARSTSTAIESAADQMNEDAPAWLSTGFKQVAHKVSDLADALDNKSSGEIGRLASEFARNNPGTFLAASAATGFALARLLRAGAAHVSTPDGGTASAVDYPSPQTTAPAATNPYNASMEQEHDLASSSSGAAI</sequence>
<accession>A0ABQ1J361</accession>
<evidence type="ECO:0000256" key="1">
    <source>
        <dbReference type="SAM" id="MobiDB-lite"/>
    </source>
</evidence>
<gene>
    <name evidence="2" type="ORF">GCM10010833_09490</name>
</gene>
<evidence type="ECO:0000313" key="3">
    <source>
        <dbReference type="Proteomes" id="UP000614261"/>
    </source>
</evidence>
<evidence type="ECO:0008006" key="4">
    <source>
        <dbReference type="Google" id="ProtNLM"/>
    </source>
</evidence>
<dbReference type="EMBL" id="BMGD01000002">
    <property type="protein sequence ID" value="GGB56856.1"/>
    <property type="molecule type" value="Genomic_DNA"/>
</dbReference>
<feature type="compositionally biased region" description="Low complexity" evidence="1">
    <location>
        <begin position="150"/>
        <end position="167"/>
    </location>
</feature>
<proteinExistence type="predicted"/>
<dbReference type="Proteomes" id="UP000614261">
    <property type="component" value="Unassembled WGS sequence"/>
</dbReference>
<reference evidence="3" key="1">
    <citation type="journal article" date="2019" name="Int. J. Syst. Evol. Microbiol.">
        <title>The Global Catalogue of Microorganisms (GCM) 10K type strain sequencing project: providing services to taxonomists for standard genome sequencing and annotation.</title>
        <authorList>
            <consortium name="The Broad Institute Genomics Platform"/>
            <consortium name="The Broad Institute Genome Sequencing Center for Infectious Disease"/>
            <person name="Wu L."/>
            <person name="Ma J."/>
        </authorList>
    </citation>
    <scope>NUCLEOTIDE SEQUENCE [LARGE SCALE GENOMIC DNA]</scope>
    <source>
        <strain evidence="3">CGMCC 1.12851</strain>
    </source>
</reference>
<organism evidence="2 3">
    <name type="scientific">Blastomonas aquatica</name>
    <dbReference type="NCBI Taxonomy" id="1510276"/>
    <lineage>
        <taxon>Bacteria</taxon>
        <taxon>Pseudomonadati</taxon>
        <taxon>Pseudomonadota</taxon>
        <taxon>Alphaproteobacteria</taxon>
        <taxon>Sphingomonadales</taxon>
        <taxon>Sphingomonadaceae</taxon>
        <taxon>Blastomonas</taxon>
    </lineage>
</organism>
<comment type="caution">
    <text evidence="2">The sequence shown here is derived from an EMBL/GenBank/DDBJ whole genome shotgun (WGS) entry which is preliminary data.</text>
</comment>
<keyword evidence="3" id="KW-1185">Reference proteome</keyword>
<protein>
    <recommendedName>
        <fullName evidence="4">CsbD-like domain-containing protein</fullName>
    </recommendedName>
</protein>
<name>A0ABQ1J361_9SPHN</name>
<feature type="region of interest" description="Disordered" evidence="1">
    <location>
        <begin position="137"/>
        <end position="183"/>
    </location>
</feature>
<dbReference type="RefSeq" id="WP_188513256.1">
    <property type="nucleotide sequence ID" value="NZ_BMGD01000002.1"/>
</dbReference>